<protein>
    <recommendedName>
        <fullName evidence="2">Molybdopterin oxidoreductase domain-containing protein</fullName>
    </recommendedName>
</protein>
<dbReference type="GO" id="GO:0016491">
    <property type="term" value="F:oxidoreductase activity"/>
    <property type="evidence" value="ECO:0007669"/>
    <property type="project" value="InterPro"/>
</dbReference>
<accession>A0A699SBZ9</accession>
<feature type="region of interest" description="Disordered" evidence="1">
    <location>
        <begin position="1"/>
        <end position="21"/>
    </location>
</feature>
<feature type="non-terminal residue" evidence="3">
    <location>
        <position position="1"/>
    </location>
</feature>
<dbReference type="InterPro" id="IPR006656">
    <property type="entry name" value="Mopterin_OxRdtase"/>
</dbReference>
<dbReference type="Gene3D" id="3.40.228.10">
    <property type="entry name" value="Dimethylsulfoxide Reductase, domain 2"/>
    <property type="match status" value="1"/>
</dbReference>
<dbReference type="GO" id="GO:0016020">
    <property type="term" value="C:membrane"/>
    <property type="evidence" value="ECO:0007669"/>
    <property type="project" value="TreeGrafter"/>
</dbReference>
<evidence type="ECO:0000259" key="2">
    <source>
        <dbReference type="Pfam" id="PF00384"/>
    </source>
</evidence>
<feature type="domain" description="Molybdopterin oxidoreductase" evidence="2">
    <location>
        <begin position="102"/>
        <end position="240"/>
    </location>
</feature>
<dbReference type="AlphaFoldDB" id="A0A699SBZ9"/>
<organism evidence="3">
    <name type="scientific">Tanacetum cinerariifolium</name>
    <name type="common">Dalmatian daisy</name>
    <name type="synonym">Chrysanthemum cinerariifolium</name>
    <dbReference type="NCBI Taxonomy" id="118510"/>
    <lineage>
        <taxon>Eukaryota</taxon>
        <taxon>Viridiplantae</taxon>
        <taxon>Streptophyta</taxon>
        <taxon>Embryophyta</taxon>
        <taxon>Tracheophyta</taxon>
        <taxon>Spermatophyta</taxon>
        <taxon>Magnoliopsida</taxon>
        <taxon>eudicotyledons</taxon>
        <taxon>Gunneridae</taxon>
        <taxon>Pentapetalae</taxon>
        <taxon>asterids</taxon>
        <taxon>campanulids</taxon>
        <taxon>Asterales</taxon>
        <taxon>Asteraceae</taxon>
        <taxon>Asteroideae</taxon>
        <taxon>Anthemideae</taxon>
        <taxon>Anthemidinae</taxon>
        <taxon>Tanacetum</taxon>
    </lineage>
</organism>
<gene>
    <name evidence="3" type="ORF">Tci_866588</name>
</gene>
<evidence type="ECO:0000256" key="1">
    <source>
        <dbReference type="SAM" id="MobiDB-lite"/>
    </source>
</evidence>
<dbReference type="SUPFAM" id="SSF53706">
    <property type="entry name" value="Formate dehydrogenase/DMSO reductase, domains 1-3"/>
    <property type="match status" value="1"/>
</dbReference>
<feature type="non-terminal residue" evidence="3">
    <location>
        <position position="247"/>
    </location>
</feature>
<dbReference type="EMBL" id="BKCJ011149785">
    <property type="protein sequence ID" value="GFC94618.1"/>
    <property type="molecule type" value="Genomic_DNA"/>
</dbReference>
<proteinExistence type="predicted"/>
<dbReference type="Pfam" id="PF00384">
    <property type="entry name" value="Molybdopterin"/>
    <property type="match status" value="1"/>
</dbReference>
<dbReference type="InterPro" id="IPR050123">
    <property type="entry name" value="Prok_molybdopt-oxidoreductase"/>
</dbReference>
<name>A0A699SBZ9_TANCI</name>
<evidence type="ECO:0000313" key="3">
    <source>
        <dbReference type="EMBL" id="GFC94618.1"/>
    </source>
</evidence>
<dbReference type="PANTHER" id="PTHR43105:SF4">
    <property type="entry name" value="PROTEIN YDEP"/>
    <property type="match status" value="1"/>
</dbReference>
<comment type="caution">
    <text evidence="3">The sequence shown here is derived from an EMBL/GenBank/DDBJ whole genome shotgun (WGS) entry which is preliminary data.</text>
</comment>
<reference evidence="3" key="1">
    <citation type="journal article" date="2019" name="Sci. Rep.">
        <title>Draft genome of Tanacetum cinerariifolium, the natural source of mosquito coil.</title>
        <authorList>
            <person name="Yamashiro T."/>
            <person name="Shiraishi A."/>
            <person name="Satake H."/>
            <person name="Nakayama K."/>
        </authorList>
    </citation>
    <scope>NUCLEOTIDE SEQUENCE</scope>
</reference>
<dbReference type="PANTHER" id="PTHR43105">
    <property type="entry name" value="RESPIRATORY NITRATE REDUCTASE"/>
    <property type="match status" value="1"/>
</dbReference>
<sequence length="247" mass="27517">RGLERFQHPQHPLEMLSNGSEPTNTAYFRPALGGDMALLRGMAKFLLQWEREAQANNAPAVFDHAFLNEHTDGVLDYLAVVDDTSWEFIVEQSGLPLADIERSARMYAKGKNVIMCWAMGITQHRHSVPTIQEVANLMLLRGNIGRPGAGLCPVRGHSNVQGDRTMGINERPPAFFLDALEKRFQFKVPRDNGHNVVEAIHAMLEGRSKVFIGLGGNFAQATPDSPRTFEALRNCDLTVQISTKLNR</sequence>